<dbReference type="EMBL" id="JALLAZ020000309">
    <property type="protein sequence ID" value="KAL3798200.1"/>
    <property type="molecule type" value="Genomic_DNA"/>
</dbReference>
<name>A0ABD3QCU7_9STRA</name>
<evidence type="ECO:0008006" key="4">
    <source>
        <dbReference type="Google" id="ProtNLM"/>
    </source>
</evidence>
<dbReference type="SUPFAM" id="SSF47095">
    <property type="entry name" value="HMG-box"/>
    <property type="match status" value="1"/>
</dbReference>
<proteinExistence type="predicted"/>
<dbReference type="Gene3D" id="1.10.30.10">
    <property type="entry name" value="High mobility group box domain"/>
    <property type="match status" value="1"/>
</dbReference>
<feature type="compositionally biased region" description="Low complexity" evidence="1">
    <location>
        <begin position="796"/>
        <end position="809"/>
    </location>
</feature>
<feature type="compositionally biased region" description="Basic and acidic residues" evidence="1">
    <location>
        <begin position="231"/>
        <end position="244"/>
    </location>
</feature>
<feature type="region of interest" description="Disordered" evidence="1">
    <location>
        <begin position="405"/>
        <end position="438"/>
    </location>
</feature>
<feature type="region of interest" description="Disordered" evidence="1">
    <location>
        <begin position="637"/>
        <end position="681"/>
    </location>
</feature>
<comment type="caution">
    <text evidence="2">The sequence shown here is derived from an EMBL/GenBank/DDBJ whole genome shotgun (WGS) entry which is preliminary data.</text>
</comment>
<feature type="compositionally biased region" description="Polar residues" evidence="1">
    <location>
        <begin position="9"/>
        <end position="32"/>
    </location>
</feature>
<feature type="region of interest" description="Disordered" evidence="1">
    <location>
        <begin position="119"/>
        <end position="178"/>
    </location>
</feature>
<dbReference type="InterPro" id="IPR036910">
    <property type="entry name" value="HMG_box_dom_sf"/>
</dbReference>
<evidence type="ECO:0000313" key="3">
    <source>
        <dbReference type="Proteomes" id="UP001530315"/>
    </source>
</evidence>
<feature type="region of interest" description="Disordered" evidence="1">
    <location>
        <begin position="451"/>
        <end position="506"/>
    </location>
</feature>
<accession>A0ABD3QCU7</accession>
<reference evidence="2 3" key="1">
    <citation type="submission" date="2024-10" db="EMBL/GenBank/DDBJ databases">
        <title>Updated reference genomes for cyclostephanoid diatoms.</title>
        <authorList>
            <person name="Roberts W.R."/>
            <person name="Alverson A.J."/>
        </authorList>
    </citation>
    <scope>NUCLEOTIDE SEQUENCE [LARGE SCALE GENOMIC DNA]</scope>
    <source>
        <strain evidence="2 3">AJA276-08</strain>
    </source>
</reference>
<feature type="region of interest" description="Disordered" evidence="1">
    <location>
        <begin position="884"/>
        <end position="923"/>
    </location>
</feature>
<feature type="compositionally biased region" description="Polar residues" evidence="1">
    <location>
        <begin position="147"/>
        <end position="159"/>
    </location>
</feature>
<feature type="compositionally biased region" description="Basic and acidic residues" evidence="1">
    <location>
        <begin position="44"/>
        <end position="58"/>
    </location>
</feature>
<evidence type="ECO:0000313" key="2">
    <source>
        <dbReference type="EMBL" id="KAL3798200.1"/>
    </source>
</evidence>
<feature type="region of interest" description="Disordered" evidence="1">
    <location>
        <begin position="218"/>
        <end position="260"/>
    </location>
</feature>
<feature type="compositionally biased region" description="Basic and acidic residues" evidence="1">
    <location>
        <begin position="563"/>
        <end position="574"/>
    </location>
</feature>
<feature type="region of interest" description="Disordered" evidence="1">
    <location>
        <begin position="526"/>
        <end position="579"/>
    </location>
</feature>
<feature type="region of interest" description="Disordered" evidence="1">
    <location>
        <begin position="785"/>
        <end position="809"/>
    </location>
</feature>
<gene>
    <name evidence="2" type="ORF">ACHAW5_009838</name>
</gene>
<protein>
    <recommendedName>
        <fullName evidence="4">HMG box domain-containing protein</fullName>
    </recommendedName>
</protein>
<feature type="region of interest" description="Disordered" evidence="1">
    <location>
        <begin position="1"/>
        <end position="67"/>
    </location>
</feature>
<organism evidence="2 3">
    <name type="scientific">Stephanodiscus triporus</name>
    <dbReference type="NCBI Taxonomy" id="2934178"/>
    <lineage>
        <taxon>Eukaryota</taxon>
        <taxon>Sar</taxon>
        <taxon>Stramenopiles</taxon>
        <taxon>Ochrophyta</taxon>
        <taxon>Bacillariophyta</taxon>
        <taxon>Coscinodiscophyceae</taxon>
        <taxon>Thalassiosirophycidae</taxon>
        <taxon>Stephanodiscales</taxon>
        <taxon>Stephanodiscaceae</taxon>
        <taxon>Stephanodiscus</taxon>
    </lineage>
</organism>
<evidence type="ECO:0000256" key="1">
    <source>
        <dbReference type="SAM" id="MobiDB-lite"/>
    </source>
</evidence>
<feature type="compositionally biased region" description="Low complexity" evidence="1">
    <location>
        <begin position="424"/>
        <end position="438"/>
    </location>
</feature>
<sequence length="923" mass="102090">MLPPPPSSQNPHILAQSSYDSSSYGNNESCTARMQPIPRSPSTRGDHHQQHTSYREPKPLPQSYHPYGRAFSGVSGFAPYHGEQPSRYQSFRGYDYYGGVQSLDSYGMMLYRQGHLNHSLTPPRQHSKGLPDCSPDEDGESIGRPSSAMNNLHQQQMTPGKSKLAPQTKDEKKPPRPYTEYNIFFQLERERILGELEKERNGGGDDDADADGIKNEKVFEEGGIVDLTPSSKDEDDKTHDDRKYHTPSSPGIVLNRPSDSNDVVPRPDRFAHLQLAPLWYDSAHRLAQSKLNKSRRRHRKTHGLVGFLELTKRIATAWSEIDPETKAYCKNIADRQLKIYKEEMKMVKKTQTTPMDDPGENIKIVGNGDSGGVSMQKQTNAQVHQQMMQRMQEATAVAAGGFFEGMRNTMGRPHESKMIPPTSPSRKPGPSRSGGSTAQPILHHWWLQHHQNHQQQGLYPHSHQAQSQHRDGNPPKQTYEPPAIPPLTPTSLEYNNERIPGYYGGGDGDVKHSALEELMYRRKLYGSRTAESQGPRRSPGTSRQERSLNIAKQVITTEDDSGENNKPHHGENDKSAVPTGLIKPTDSYLSPSNLEVSPYDDFHKMSTMAITPSPSRLQVELPPHVSKSRLTNSAIAAEPAAEATMTPSSLPMKKRRKMLKREESASVDSDPSAATPGFCKDTSLTPGSTTFSYAKDGFSPNFAGSDISPMSLLSPSAMITPGLKFGATPLSGGLHHRKVLADDYMTSTPLPYIDWGSPHDNSPEEAGSGHEHGMNNRFMMFPPHLGVPGRVTNSEPPGSRYYSSGSSPYPSNPYLPGQSHLMTNAFNREGAFDLDDEVKIMWRELATHAKQRQMRERDVAMAWMYSQYGNDNLKMAHSFASPVEGPDLVAGGTSQGPGPASRGGNIGSDCGDDNDKEEVQVPV</sequence>
<dbReference type="AlphaFoldDB" id="A0ABD3QCU7"/>
<dbReference type="Proteomes" id="UP001530315">
    <property type="component" value="Unassembled WGS sequence"/>
</dbReference>
<keyword evidence="3" id="KW-1185">Reference proteome</keyword>